<evidence type="ECO:0000256" key="1">
    <source>
        <dbReference type="SAM" id="Phobius"/>
    </source>
</evidence>
<feature type="transmembrane region" description="Helical" evidence="1">
    <location>
        <begin position="88"/>
        <end position="104"/>
    </location>
</feature>
<gene>
    <name evidence="2" type="ORF">GCM10007932_10640</name>
</gene>
<dbReference type="InterPro" id="IPR021306">
    <property type="entry name" value="DUF2878"/>
</dbReference>
<dbReference type="Pfam" id="PF11086">
    <property type="entry name" value="DUF2878"/>
    <property type="match status" value="1"/>
</dbReference>
<organism evidence="2 3">
    <name type="scientific">Vibrio penaeicida</name>
    <dbReference type="NCBI Taxonomy" id="104609"/>
    <lineage>
        <taxon>Bacteria</taxon>
        <taxon>Pseudomonadati</taxon>
        <taxon>Pseudomonadota</taxon>
        <taxon>Gammaproteobacteria</taxon>
        <taxon>Vibrionales</taxon>
        <taxon>Vibrionaceae</taxon>
        <taxon>Vibrio</taxon>
    </lineage>
</organism>
<feature type="transmembrane region" description="Helical" evidence="1">
    <location>
        <begin position="36"/>
        <end position="52"/>
    </location>
</feature>
<dbReference type="Proteomes" id="UP001156690">
    <property type="component" value="Unassembled WGS sequence"/>
</dbReference>
<keyword evidence="1" id="KW-1133">Transmembrane helix</keyword>
<keyword evidence="1" id="KW-0812">Transmembrane</keyword>
<evidence type="ECO:0000313" key="3">
    <source>
        <dbReference type="Proteomes" id="UP001156690"/>
    </source>
</evidence>
<name>A0AAV5NMW7_9VIBR</name>
<evidence type="ECO:0000313" key="2">
    <source>
        <dbReference type="EMBL" id="GLQ71704.1"/>
    </source>
</evidence>
<feature type="transmembrane region" description="Helical" evidence="1">
    <location>
        <begin position="145"/>
        <end position="167"/>
    </location>
</feature>
<comment type="caution">
    <text evidence="2">The sequence shown here is derived from an EMBL/GenBank/DDBJ whole genome shotgun (WGS) entry which is preliminary data.</text>
</comment>
<dbReference type="AlphaFoldDB" id="A0AAV5NMW7"/>
<feature type="transmembrane region" description="Helical" evidence="1">
    <location>
        <begin position="116"/>
        <end position="133"/>
    </location>
</feature>
<keyword evidence="1" id="KW-0472">Membrane</keyword>
<dbReference type="EMBL" id="BSNX01000008">
    <property type="protein sequence ID" value="GLQ71704.1"/>
    <property type="molecule type" value="Genomic_DNA"/>
</dbReference>
<dbReference type="RefSeq" id="WP_126606832.1">
    <property type="nucleotide sequence ID" value="NZ_AP025144.1"/>
</dbReference>
<keyword evidence="3" id="KW-1185">Reference proteome</keyword>
<protein>
    <submittedName>
        <fullName evidence="2">Zinc ABC transporter permease</fullName>
    </submittedName>
</protein>
<proteinExistence type="predicted"/>
<reference evidence="3" key="1">
    <citation type="journal article" date="2019" name="Int. J. Syst. Evol. Microbiol.">
        <title>The Global Catalogue of Microorganisms (GCM) 10K type strain sequencing project: providing services to taxonomists for standard genome sequencing and annotation.</title>
        <authorList>
            <consortium name="The Broad Institute Genomics Platform"/>
            <consortium name="The Broad Institute Genome Sequencing Center for Infectious Disease"/>
            <person name="Wu L."/>
            <person name="Ma J."/>
        </authorList>
    </citation>
    <scope>NUCLEOTIDE SEQUENCE [LARGE SCALE GENOMIC DNA]</scope>
    <source>
        <strain evidence="3">NBRC 15640</strain>
    </source>
</reference>
<accession>A0AAV5NMW7</accession>
<feature type="transmembrane region" description="Helical" evidence="1">
    <location>
        <begin position="12"/>
        <end position="30"/>
    </location>
</feature>
<sequence>MMLKSLFDKSNGSVLLSSLWFQILWFFAVIGREDTLFWLMSGSLITLIYCIYEEAKKLKLVIAISSVGIVIDFLNWQTGLFTFSSDAFPVWLLLLWGLFGWYAVQMTSIVNRTPRYLVLTLVSVFGGLSYFAGHRLGAVEWTFGVPLTLAVLFLEWFLLAYFVTTLLSSRWGKL</sequence>
<feature type="transmembrane region" description="Helical" evidence="1">
    <location>
        <begin position="59"/>
        <end position="76"/>
    </location>
</feature>